<keyword evidence="3" id="KW-1003">Cell membrane</keyword>
<evidence type="ECO:0000256" key="2">
    <source>
        <dbReference type="ARBA" id="ARBA00022448"/>
    </source>
</evidence>
<evidence type="ECO:0000256" key="3">
    <source>
        <dbReference type="ARBA" id="ARBA00022475"/>
    </source>
</evidence>
<dbReference type="PANTHER" id="PTHR43266:SF2">
    <property type="entry name" value="MAJOR FACILITATOR SUPERFAMILY (MFS) PROFILE DOMAIN-CONTAINING PROTEIN"/>
    <property type="match status" value="1"/>
</dbReference>
<evidence type="ECO:0000256" key="4">
    <source>
        <dbReference type="ARBA" id="ARBA00022692"/>
    </source>
</evidence>
<name>A0ABN3FM56_9ACTN</name>
<dbReference type="EMBL" id="BAAARV010000009">
    <property type="protein sequence ID" value="GAA2333177.1"/>
    <property type="molecule type" value="Genomic_DNA"/>
</dbReference>
<dbReference type="CDD" id="cd06173">
    <property type="entry name" value="MFS_MefA_like"/>
    <property type="match status" value="1"/>
</dbReference>
<comment type="caution">
    <text evidence="8">The sequence shown here is derived from an EMBL/GenBank/DDBJ whole genome shotgun (WGS) entry which is preliminary data.</text>
</comment>
<evidence type="ECO:0000313" key="8">
    <source>
        <dbReference type="EMBL" id="GAA2333177.1"/>
    </source>
</evidence>
<organism evidence="8 9">
    <name type="scientific">Dactylosporangium salmoneum</name>
    <dbReference type="NCBI Taxonomy" id="53361"/>
    <lineage>
        <taxon>Bacteria</taxon>
        <taxon>Bacillati</taxon>
        <taxon>Actinomycetota</taxon>
        <taxon>Actinomycetes</taxon>
        <taxon>Micromonosporales</taxon>
        <taxon>Micromonosporaceae</taxon>
        <taxon>Dactylosporangium</taxon>
    </lineage>
</organism>
<reference evidence="8 9" key="1">
    <citation type="journal article" date="2019" name="Int. J. Syst. Evol. Microbiol.">
        <title>The Global Catalogue of Microorganisms (GCM) 10K type strain sequencing project: providing services to taxonomists for standard genome sequencing and annotation.</title>
        <authorList>
            <consortium name="The Broad Institute Genomics Platform"/>
            <consortium name="The Broad Institute Genome Sequencing Center for Infectious Disease"/>
            <person name="Wu L."/>
            <person name="Ma J."/>
        </authorList>
    </citation>
    <scope>NUCLEOTIDE SEQUENCE [LARGE SCALE GENOMIC DNA]</scope>
    <source>
        <strain evidence="8 9">JCM 3272</strain>
    </source>
</reference>
<dbReference type="Proteomes" id="UP001501444">
    <property type="component" value="Unassembled WGS sequence"/>
</dbReference>
<evidence type="ECO:0000256" key="5">
    <source>
        <dbReference type="ARBA" id="ARBA00022989"/>
    </source>
</evidence>
<feature type="transmembrane region" description="Helical" evidence="7">
    <location>
        <begin position="238"/>
        <end position="258"/>
    </location>
</feature>
<dbReference type="SUPFAM" id="SSF103473">
    <property type="entry name" value="MFS general substrate transporter"/>
    <property type="match status" value="1"/>
</dbReference>
<keyword evidence="5 7" id="KW-1133">Transmembrane helix</keyword>
<feature type="transmembrane region" description="Helical" evidence="7">
    <location>
        <begin position="381"/>
        <end position="401"/>
    </location>
</feature>
<feature type="transmembrane region" description="Helical" evidence="7">
    <location>
        <begin position="111"/>
        <end position="129"/>
    </location>
</feature>
<accession>A0ABN3FM56</accession>
<feature type="transmembrane region" description="Helical" evidence="7">
    <location>
        <begin position="25"/>
        <end position="47"/>
    </location>
</feature>
<evidence type="ECO:0000256" key="1">
    <source>
        <dbReference type="ARBA" id="ARBA00004651"/>
    </source>
</evidence>
<dbReference type="InterPro" id="IPR011701">
    <property type="entry name" value="MFS"/>
</dbReference>
<keyword evidence="2" id="KW-0813">Transport</keyword>
<proteinExistence type="predicted"/>
<dbReference type="Gene3D" id="1.20.1250.20">
    <property type="entry name" value="MFS general substrate transporter like domains"/>
    <property type="match status" value="1"/>
</dbReference>
<comment type="subcellular location">
    <subcellularLocation>
        <location evidence="1">Cell membrane</location>
        <topology evidence="1">Multi-pass membrane protein</topology>
    </subcellularLocation>
</comment>
<evidence type="ECO:0000256" key="6">
    <source>
        <dbReference type="ARBA" id="ARBA00023136"/>
    </source>
</evidence>
<sequence length="414" mass="42785">MPKAYGTSVPASISVLTRNRDFRNLFTADLIGLGADWFVMIPLLTLLPRLTGTGVWGALVLAADTGVTALLLPYTGTVADRLDRRRILIAADLSMAACALALLLVRTASTAWVALVAVGAIAVAKAYFAPAAQAALPNVVDPEDLTAANALSGSAWGTMLVIGASLGGIASEAFGPYPCFVAACALLCLSAFQVGRVRRPLQAAREETPARPFAAVAEALRYIRGNSRVASLVTVKSAVGLGNGVLTLFPVLAVTLGAGPMGTGLLFAARGLGALIGPIVLRRVLTHRSWLLPGLALSMSAYGLAYIGVSLVTWFPLALVGVVLAHLGAGGNWMMSNFVLQAEVPDALRGRVFATDFMLATLSVAASQLAVGAFIDHTNPRLLLAACGAVTVLYSAGWSALTLRRPSPATSPAD</sequence>
<dbReference type="Pfam" id="PF07690">
    <property type="entry name" value="MFS_1"/>
    <property type="match status" value="1"/>
</dbReference>
<feature type="transmembrane region" description="Helical" evidence="7">
    <location>
        <begin position="264"/>
        <end position="281"/>
    </location>
</feature>
<feature type="transmembrane region" description="Helical" evidence="7">
    <location>
        <begin position="53"/>
        <end position="75"/>
    </location>
</feature>
<dbReference type="InterPro" id="IPR036259">
    <property type="entry name" value="MFS_trans_sf"/>
</dbReference>
<feature type="transmembrane region" description="Helical" evidence="7">
    <location>
        <begin position="87"/>
        <end position="105"/>
    </location>
</feature>
<feature type="transmembrane region" description="Helical" evidence="7">
    <location>
        <begin position="175"/>
        <end position="195"/>
    </location>
</feature>
<dbReference type="PANTHER" id="PTHR43266">
    <property type="entry name" value="MACROLIDE-EFFLUX PROTEIN"/>
    <property type="match status" value="1"/>
</dbReference>
<keyword evidence="6 7" id="KW-0472">Membrane</keyword>
<gene>
    <name evidence="8" type="ORF">GCM10010170_012360</name>
</gene>
<keyword evidence="4 7" id="KW-0812">Transmembrane</keyword>
<feature type="transmembrane region" description="Helical" evidence="7">
    <location>
        <begin position="352"/>
        <end position="375"/>
    </location>
</feature>
<evidence type="ECO:0000313" key="9">
    <source>
        <dbReference type="Proteomes" id="UP001501444"/>
    </source>
</evidence>
<evidence type="ECO:0000256" key="7">
    <source>
        <dbReference type="SAM" id="Phobius"/>
    </source>
</evidence>
<protein>
    <submittedName>
        <fullName evidence="8">MFS transporter</fullName>
    </submittedName>
</protein>
<keyword evidence="9" id="KW-1185">Reference proteome</keyword>